<dbReference type="CDD" id="cd00156">
    <property type="entry name" value="REC"/>
    <property type="match status" value="1"/>
</dbReference>
<dbReference type="SMART" id="SM00387">
    <property type="entry name" value="HATPase_c"/>
    <property type="match status" value="1"/>
</dbReference>
<dbReference type="InterPro" id="IPR005467">
    <property type="entry name" value="His_kinase_dom"/>
</dbReference>
<evidence type="ECO:0000259" key="8">
    <source>
        <dbReference type="PROSITE" id="PS50109"/>
    </source>
</evidence>
<dbReference type="Proteomes" id="UP000631421">
    <property type="component" value="Unassembled WGS sequence"/>
</dbReference>
<organism evidence="10 11">
    <name type="scientific">Pseudanabaena cinerea FACHB-1277</name>
    <dbReference type="NCBI Taxonomy" id="2949581"/>
    <lineage>
        <taxon>Bacteria</taxon>
        <taxon>Bacillati</taxon>
        <taxon>Cyanobacteriota</taxon>
        <taxon>Cyanophyceae</taxon>
        <taxon>Pseudanabaenales</taxon>
        <taxon>Pseudanabaenaceae</taxon>
        <taxon>Pseudanabaena</taxon>
        <taxon>Pseudanabaena cinerea</taxon>
    </lineage>
</organism>
<reference evidence="10" key="2">
    <citation type="submission" date="2020-08" db="EMBL/GenBank/DDBJ databases">
        <authorList>
            <person name="Chen M."/>
            <person name="Teng W."/>
            <person name="Zhao L."/>
            <person name="Hu C."/>
            <person name="Zhou Y."/>
            <person name="Han B."/>
            <person name="Song L."/>
            <person name="Shu W."/>
        </authorList>
    </citation>
    <scope>NUCLEOTIDE SEQUENCE</scope>
    <source>
        <strain evidence="10">FACHB-1277</strain>
    </source>
</reference>
<evidence type="ECO:0000313" key="11">
    <source>
        <dbReference type="Proteomes" id="UP000631421"/>
    </source>
</evidence>
<dbReference type="InterPro" id="IPR001789">
    <property type="entry name" value="Sig_transdc_resp-reg_receiver"/>
</dbReference>
<comment type="caution">
    <text evidence="10">The sequence shown here is derived from an EMBL/GenBank/DDBJ whole genome shotgun (WGS) entry which is preliminary data.</text>
</comment>
<dbReference type="RefSeq" id="WP_190350194.1">
    <property type="nucleotide sequence ID" value="NZ_JACJPY010000014.1"/>
</dbReference>
<dbReference type="GO" id="GO:0000156">
    <property type="term" value="F:phosphorelay response regulator activity"/>
    <property type="evidence" value="ECO:0007669"/>
    <property type="project" value="TreeGrafter"/>
</dbReference>
<keyword evidence="3 7" id="KW-0597">Phosphoprotein</keyword>
<dbReference type="Pfam" id="PF00512">
    <property type="entry name" value="HisKA"/>
    <property type="match status" value="1"/>
</dbReference>
<dbReference type="InterPro" id="IPR036890">
    <property type="entry name" value="HATPase_C_sf"/>
</dbReference>
<dbReference type="FunFam" id="3.30.565.10:FF:000006">
    <property type="entry name" value="Sensor histidine kinase WalK"/>
    <property type="match status" value="1"/>
</dbReference>
<reference evidence="10" key="1">
    <citation type="journal article" date="2015" name="ISME J.">
        <title>Draft Genome Sequence of Streptomyces incarnatus NRRL8089, which Produces the Nucleoside Antibiotic Sinefungin.</title>
        <authorList>
            <person name="Oshima K."/>
            <person name="Hattori M."/>
            <person name="Shimizu H."/>
            <person name="Fukuda K."/>
            <person name="Nemoto M."/>
            <person name="Inagaki K."/>
            <person name="Tamura T."/>
        </authorList>
    </citation>
    <scope>NUCLEOTIDE SEQUENCE</scope>
    <source>
        <strain evidence="10">FACHB-1277</strain>
    </source>
</reference>
<evidence type="ECO:0000256" key="7">
    <source>
        <dbReference type="PROSITE-ProRule" id="PRU00169"/>
    </source>
</evidence>
<keyword evidence="6" id="KW-0902">Two-component regulatory system</keyword>
<proteinExistence type="predicted"/>
<dbReference type="PRINTS" id="PR00344">
    <property type="entry name" value="BCTRLSENSOR"/>
</dbReference>
<dbReference type="GO" id="GO:0007234">
    <property type="term" value="P:osmosensory signaling via phosphorelay pathway"/>
    <property type="evidence" value="ECO:0007669"/>
    <property type="project" value="TreeGrafter"/>
</dbReference>
<evidence type="ECO:0000256" key="2">
    <source>
        <dbReference type="ARBA" id="ARBA00012438"/>
    </source>
</evidence>
<dbReference type="SUPFAM" id="SSF52172">
    <property type="entry name" value="CheY-like"/>
    <property type="match status" value="1"/>
</dbReference>
<dbReference type="GO" id="GO:0000155">
    <property type="term" value="F:phosphorelay sensor kinase activity"/>
    <property type="evidence" value="ECO:0007669"/>
    <property type="project" value="InterPro"/>
</dbReference>
<evidence type="ECO:0000256" key="4">
    <source>
        <dbReference type="ARBA" id="ARBA00022679"/>
    </source>
</evidence>
<dbReference type="InterPro" id="IPR003594">
    <property type="entry name" value="HATPase_dom"/>
</dbReference>
<dbReference type="InterPro" id="IPR050351">
    <property type="entry name" value="BphY/WalK/GraS-like"/>
</dbReference>
<dbReference type="AlphaFoldDB" id="A0A926Z7G0"/>
<name>A0A926Z7G0_9CYAN</name>
<dbReference type="PROSITE" id="PS50109">
    <property type="entry name" value="HIS_KIN"/>
    <property type="match status" value="1"/>
</dbReference>
<dbReference type="Gene3D" id="3.40.50.2300">
    <property type="match status" value="1"/>
</dbReference>
<evidence type="ECO:0000256" key="1">
    <source>
        <dbReference type="ARBA" id="ARBA00000085"/>
    </source>
</evidence>
<dbReference type="InterPro" id="IPR036097">
    <property type="entry name" value="HisK_dim/P_sf"/>
</dbReference>
<comment type="catalytic activity">
    <reaction evidence="1">
        <text>ATP + protein L-histidine = ADP + protein N-phospho-L-histidine.</text>
        <dbReference type="EC" id="2.7.13.3"/>
    </reaction>
</comment>
<feature type="domain" description="Response regulatory" evidence="9">
    <location>
        <begin position="7"/>
        <end position="124"/>
    </location>
</feature>
<dbReference type="InterPro" id="IPR004358">
    <property type="entry name" value="Sig_transdc_His_kin-like_C"/>
</dbReference>
<evidence type="ECO:0000256" key="3">
    <source>
        <dbReference type="ARBA" id="ARBA00022553"/>
    </source>
</evidence>
<keyword evidence="11" id="KW-1185">Reference proteome</keyword>
<dbReference type="GO" id="GO:0030295">
    <property type="term" value="F:protein kinase activator activity"/>
    <property type="evidence" value="ECO:0007669"/>
    <property type="project" value="TreeGrafter"/>
</dbReference>
<protein>
    <recommendedName>
        <fullName evidence="2">histidine kinase</fullName>
        <ecNumber evidence="2">2.7.13.3</ecNumber>
    </recommendedName>
</protein>
<dbReference type="Gene3D" id="3.30.565.10">
    <property type="entry name" value="Histidine kinase-like ATPase, C-terminal domain"/>
    <property type="match status" value="1"/>
</dbReference>
<feature type="domain" description="Histidine kinase" evidence="8">
    <location>
        <begin position="155"/>
        <end position="366"/>
    </location>
</feature>
<dbReference type="Pfam" id="PF02518">
    <property type="entry name" value="HATPase_c"/>
    <property type="match status" value="1"/>
</dbReference>
<gene>
    <name evidence="10" type="ORF">H6F44_06755</name>
</gene>
<dbReference type="SUPFAM" id="SSF55874">
    <property type="entry name" value="ATPase domain of HSP90 chaperone/DNA topoisomerase II/histidine kinase"/>
    <property type="match status" value="1"/>
</dbReference>
<evidence type="ECO:0000256" key="5">
    <source>
        <dbReference type="ARBA" id="ARBA00022777"/>
    </source>
</evidence>
<feature type="modified residue" description="4-aspartylphosphate" evidence="7">
    <location>
        <position position="59"/>
    </location>
</feature>
<dbReference type="SUPFAM" id="SSF47384">
    <property type="entry name" value="Homodimeric domain of signal transducing histidine kinase"/>
    <property type="match status" value="1"/>
</dbReference>
<dbReference type="SMART" id="SM00388">
    <property type="entry name" value="HisKA"/>
    <property type="match status" value="1"/>
</dbReference>
<dbReference type="PANTHER" id="PTHR42878">
    <property type="entry name" value="TWO-COMPONENT HISTIDINE KINASE"/>
    <property type="match status" value="1"/>
</dbReference>
<keyword evidence="4" id="KW-0808">Transferase</keyword>
<dbReference type="InterPro" id="IPR003661">
    <property type="entry name" value="HisK_dim/P_dom"/>
</dbReference>
<keyword evidence="5" id="KW-0418">Kinase</keyword>
<evidence type="ECO:0000256" key="6">
    <source>
        <dbReference type="ARBA" id="ARBA00023012"/>
    </source>
</evidence>
<accession>A0A926Z7G0</accession>
<dbReference type="CDD" id="cd00082">
    <property type="entry name" value="HisKA"/>
    <property type="match status" value="1"/>
</dbReference>
<dbReference type="EC" id="2.7.13.3" evidence="2"/>
<dbReference type="PANTHER" id="PTHR42878:SF15">
    <property type="entry name" value="BACTERIOPHYTOCHROME"/>
    <property type="match status" value="1"/>
</dbReference>
<dbReference type="Gene3D" id="1.10.287.130">
    <property type="match status" value="1"/>
</dbReference>
<dbReference type="Pfam" id="PF00072">
    <property type="entry name" value="Response_reg"/>
    <property type="match status" value="1"/>
</dbReference>
<evidence type="ECO:0000313" key="10">
    <source>
        <dbReference type="EMBL" id="MBD2149824.1"/>
    </source>
</evidence>
<dbReference type="SMART" id="SM00448">
    <property type="entry name" value="REC"/>
    <property type="match status" value="1"/>
</dbReference>
<dbReference type="EMBL" id="JACJPY010000014">
    <property type="protein sequence ID" value="MBD2149824.1"/>
    <property type="molecule type" value="Genomic_DNA"/>
</dbReference>
<sequence>MTLDTCRVLLVDDDEDDYIVARDFLSEAELLDFKLTWVDNYDDGLVEIGKNCHDVYLFDFRLGKENGLELLQAAIKTGCTKPIILLTGVGDREIDQKAMALGASDYLVKGNFLSATLLERSILHAIERKLSENRQLKLVSELAAVNQELKDFAYIVSHDLKAPLRGIASLADWVQNDYGDRLDDEGRDMLRLMSGRVRRMSDLIDGVLQYSRVGRVKENKTQVNLARLLHETIDIIAAPNGIHIAIDSELPTLWAEKTRMQQVFQNLIGNAVKYMGKPEGEIHIGHSQKHDYWEFYVSDTGMGIDSRHFDKVFQIFQTLVPRDQSESTGVGLAIVKKIVETYGGKIWLHSEVAKGSTFWFTLPMSGSMPNSMSESMVEVQES</sequence>
<dbReference type="InterPro" id="IPR011006">
    <property type="entry name" value="CheY-like_superfamily"/>
</dbReference>
<evidence type="ECO:0000259" key="9">
    <source>
        <dbReference type="PROSITE" id="PS50110"/>
    </source>
</evidence>
<dbReference type="PROSITE" id="PS50110">
    <property type="entry name" value="RESPONSE_REGULATORY"/>
    <property type="match status" value="1"/>
</dbReference>